<proteinExistence type="predicted"/>
<comment type="caution">
    <text evidence="1">The sequence shown here is derived from an EMBL/GenBank/DDBJ whole genome shotgun (WGS) entry which is preliminary data.</text>
</comment>
<evidence type="ECO:0000313" key="1">
    <source>
        <dbReference type="EMBL" id="KAB2655061.1"/>
    </source>
</evidence>
<gene>
    <name evidence="1" type="ORF">F9K94_21120</name>
</gene>
<organism evidence="1 2">
    <name type="scientific">Brucella tritici</name>
    <dbReference type="NCBI Taxonomy" id="94626"/>
    <lineage>
        <taxon>Bacteria</taxon>
        <taxon>Pseudomonadati</taxon>
        <taxon>Pseudomonadota</taxon>
        <taxon>Alphaproteobacteria</taxon>
        <taxon>Hyphomicrobiales</taxon>
        <taxon>Brucellaceae</taxon>
        <taxon>Brucella/Ochrobactrum group</taxon>
        <taxon>Brucella</taxon>
    </lineage>
</organism>
<dbReference type="AlphaFoldDB" id="A0A7V7VQX8"/>
<evidence type="ECO:0000313" key="2">
    <source>
        <dbReference type="Proteomes" id="UP000460650"/>
    </source>
</evidence>
<dbReference type="EMBL" id="WBVY01000007">
    <property type="protein sequence ID" value="KAB2655061.1"/>
    <property type="molecule type" value="Genomic_DNA"/>
</dbReference>
<name>A0A7V7VQX8_9HYPH</name>
<accession>A0A7V7VQX8</accession>
<dbReference type="RefSeq" id="WP_151648247.1">
    <property type="nucleotide sequence ID" value="NZ_WBVY01000007.1"/>
</dbReference>
<sequence>MRSNLVEMLDYISVANLLHTPSTASLFEFGSTDMHFTSALQYPVFVDGNNHAGKPSMLKTPLLRSMVETQLAEEARLLSNAIWLPLGPLAEEAVLHLAGKGMLKRNNILR</sequence>
<dbReference type="Proteomes" id="UP000460650">
    <property type="component" value="Unassembled WGS sequence"/>
</dbReference>
<reference evidence="1 2" key="1">
    <citation type="submission" date="2019-09" db="EMBL/GenBank/DDBJ databases">
        <title>Taxonomic organization of the family Brucellaceae based on a phylogenomic approach.</title>
        <authorList>
            <person name="Leclercq S."/>
            <person name="Cloeckaert A."/>
            <person name="Zygmunt M.S."/>
        </authorList>
    </citation>
    <scope>NUCLEOTIDE SEQUENCE [LARGE SCALE GENOMIC DNA]</scope>
    <source>
        <strain evidence="1 2">TA93</strain>
    </source>
</reference>
<protein>
    <submittedName>
        <fullName evidence="1">Uncharacterized protein</fullName>
    </submittedName>
</protein>